<dbReference type="PRINTS" id="PR00086">
    <property type="entry name" value="LLDHDRGNASE"/>
</dbReference>
<name>A0A1R3VCW7_9HYPH</name>
<feature type="binding site" evidence="5 8">
    <location>
        <position position="96"/>
    </location>
    <ligand>
        <name>NAD(+)</name>
        <dbReference type="ChEBI" id="CHEBI:57540"/>
    </ligand>
</feature>
<dbReference type="STRING" id="1631249.BQ8794_40310"/>
<evidence type="ECO:0000259" key="10">
    <source>
        <dbReference type="Pfam" id="PF02866"/>
    </source>
</evidence>
<evidence type="ECO:0000256" key="6">
    <source>
        <dbReference type="PIRSR" id="PIRSR000102-1"/>
    </source>
</evidence>
<dbReference type="RefSeq" id="WP_077380915.1">
    <property type="nucleotide sequence ID" value="NZ_FTPD01000034.1"/>
</dbReference>
<dbReference type="PANTHER" id="PTHR43128">
    <property type="entry name" value="L-2-HYDROXYCARBOXYLATE DEHYDROGENASE (NAD(P)(+))"/>
    <property type="match status" value="1"/>
</dbReference>
<feature type="binding site" evidence="5 8">
    <location>
        <begin position="10"/>
        <end position="15"/>
    </location>
    <ligand>
        <name>NAD(+)</name>
        <dbReference type="ChEBI" id="CHEBI:57540"/>
    </ligand>
</feature>
<dbReference type="GO" id="GO:0030060">
    <property type="term" value="F:L-malate dehydrogenase (NAD+) activity"/>
    <property type="evidence" value="ECO:0007669"/>
    <property type="project" value="UniProtKB-UniRule"/>
</dbReference>
<dbReference type="NCBIfam" id="NF004863">
    <property type="entry name" value="PRK06223.1"/>
    <property type="match status" value="1"/>
</dbReference>
<dbReference type="InterPro" id="IPR001236">
    <property type="entry name" value="Lactate/malate_DH_N"/>
</dbReference>
<feature type="domain" description="Lactate/malate dehydrogenase N-terminal" evidence="9">
    <location>
        <begin position="5"/>
        <end position="143"/>
    </location>
</feature>
<keyword evidence="3 5" id="KW-0560">Oxidoreductase</keyword>
<dbReference type="EMBL" id="FTPD01000034">
    <property type="protein sequence ID" value="SIT57711.1"/>
    <property type="molecule type" value="Genomic_DNA"/>
</dbReference>
<dbReference type="GO" id="GO:0006089">
    <property type="term" value="P:lactate metabolic process"/>
    <property type="evidence" value="ECO:0007669"/>
    <property type="project" value="TreeGrafter"/>
</dbReference>
<evidence type="ECO:0000256" key="5">
    <source>
        <dbReference type="HAMAP-Rule" id="MF_00487"/>
    </source>
</evidence>
<feature type="binding site" evidence="5 8">
    <location>
        <position position="34"/>
    </location>
    <ligand>
        <name>NAD(+)</name>
        <dbReference type="ChEBI" id="CHEBI:57540"/>
    </ligand>
</feature>
<evidence type="ECO:0000256" key="3">
    <source>
        <dbReference type="ARBA" id="ARBA00023002"/>
    </source>
</evidence>
<protein>
    <recommendedName>
        <fullName evidence="5">Malate dehydrogenase</fullName>
        <ecNumber evidence="5">1.1.1.37</ecNumber>
    </recommendedName>
</protein>
<evidence type="ECO:0000256" key="1">
    <source>
        <dbReference type="ARBA" id="ARBA00003966"/>
    </source>
</evidence>
<dbReference type="FunFam" id="3.90.110.10:FF:000004">
    <property type="entry name" value="Malate dehydrogenase"/>
    <property type="match status" value="1"/>
</dbReference>
<sequence length="322" mass="33940">MARNKIALIGSGMIGGTLAHMIGLKDLGDVVLFDIAEGIPQGKGLDIAQSSPVDGFDSRLTGVNDYAGIEGADVCIVTAGVPRKPGMSRDDLLGINLKVMEQVGAGLKKYAPKAFVICITNPLDAMVWALQKFSGLPKSHVVGMAGVLDSARFRYFLAEEFKVSVEDVTSFVLGGHGDSMVPMIRYSTVAGIPLPDLIKMGWTSKEKLDQIVQRTRDGGAEIVGLLKTGSAFYAPAASAIAMAEAYLKDKKRVLPCAAHLSGQYGVKNTYVGVPVVIGAGGVERVIEIELGKAEQKMFDNSVAAVQGLCEACVKIAPQLAAK</sequence>
<evidence type="ECO:0000313" key="11">
    <source>
        <dbReference type="EMBL" id="SIT57711.1"/>
    </source>
</evidence>
<evidence type="ECO:0000313" key="12">
    <source>
        <dbReference type="Proteomes" id="UP000188388"/>
    </source>
</evidence>
<dbReference type="PIRSF" id="PIRSF000102">
    <property type="entry name" value="Lac_mal_DH"/>
    <property type="match status" value="1"/>
</dbReference>
<feature type="binding site" evidence="5 7">
    <location>
        <position position="121"/>
    </location>
    <ligand>
        <name>substrate</name>
    </ligand>
</feature>
<feature type="domain" description="Lactate/malate dehydrogenase C-terminal" evidence="10">
    <location>
        <begin position="148"/>
        <end position="304"/>
    </location>
</feature>
<dbReference type="GO" id="GO:0006099">
    <property type="term" value="P:tricarboxylic acid cycle"/>
    <property type="evidence" value="ECO:0007669"/>
    <property type="project" value="UniProtKB-UniRule"/>
</dbReference>
<evidence type="ECO:0000256" key="2">
    <source>
        <dbReference type="ARBA" id="ARBA00022532"/>
    </source>
</evidence>
<feature type="binding site" evidence="5 7">
    <location>
        <position position="152"/>
    </location>
    <ligand>
        <name>substrate</name>
    </ligand>
</feature>
<evidence type="ECO:0000256" key="7">
    <source>
        <dbReference type="PIRSR" id="PIRSR000102-2"/>
    </source>
</evidence>
<comment type="catalytic activity">
    <reaction evidence="5">
        <text>(S)-malate + NAD(+) = oxaloacetate + NADH + H(+)</text>
        <dbReference type="Rhea" id="RHEA:21432"/>
        <dbReference type="ChEBI" id="CHEBI:15378"/>
        <dbReference type="ChEBI" id="CHEBI:15589"/>
        <dbReference type="ChEBI" id="CHEBI:16452"/>
        <dbReference type="ChEBI" id="CHEBI:57540"/>
        <dbReference type="ChEBI" id="CHEBI:57945"/>
        <dbReference type="EC" id="1.1.1.37"/>
    </reaction>
</comment>
<evidence type="ECO:0000256" key="8">
    <source>
        <dbReference type="PIRSR" id="PIRSR000102-3"/>
    </source>
</evidence>
<proteinExistence type="inferred from homology"/>
<comment type="function">
    <text evidence="1 5">Catalyzes the reversible oxidation of malate to oxaloacetate.</text>
</comment>
<dbReference type="SUPFAM" id="SSF51735">
    <property type="entry name" value="NAD(P)-binding Rossmann-fold domains"/>
    <property type="match status" value="1"/>
</dbReference>
<dbReference type="Pfam" id="PF02866">
    <property type="entry name" value="Ldh_1_C"/>
    <property type="match status" value="1"/>
</dbReference>
<dbReference type="Gene3D" id="3.40.50.720">
    <property type="entry name" value="NAD(P)-binding Rossmann-like Domain"/>
    <property type="match status" value="1"/>
</dbReference>
<gene>
    <name evidence="5 11" type="primary">mdh</name>
    <name evidence="11" type="ORF">BQ8794_40310</name>
</gene>
<keyword evidence="2 5" id="KW-0816">Tricarboxylic acid cycle</keyword>
<evidence type="ECO:0000259" key="9">
    <source>
        <dbReference type="Pfam" id="PF00056"/>
    </source>
</evidence>
<dbReference type="Gene3D" id="3.90.110.10">
    <property type="entry name" value="Lactate dehydrogenase/glycoside hydrolase, family 4, C-terminal"/>
    <property type="match status" value="1"/>
</dbReference>
<dbReference type="HAMAP" id="MF_00487">
    <property type="entry name" value="Malate_dehydrog_3"/>
    <property type="match status" value="1"/>
</dbReference>
<dbReference type="Pfam" id="PF00056">
    <property type="entry name" value="Ldh_1_N"/>
    <property type="match status" value="1"/>
</dbReference>
<dbReference type="CDD" id="cd01339">
    <property type="entry name" value="LDH-like_MDH"/>
    <property type="match status" value="1"/>
</dbReference>
<dbReference type="Proteomes" id="UP000188388">
    <property type="component" value="Unassembled WGS sequence"/>
</dbReference>
<dbReference type="GO" id="GO:0004459">
    <property type="term" value="F:L-lactate dehydrogenase (NAD+) activity"/>
    <property type="evidence" value="ECO:0007669"/>
    <property type="project" value="TreeGrafter"/>
</dbReference>
<dbReference type="InterPro" id="IPR036291">
    <property type="entry name" value="NAD(P)-bd_dom_sf"/>
</dbReference>
<organism evidence="11 12">
    <name type="scientific">Mesorhizobium prunaredense</name>
    <dbReference type="NCBI Taxonomy" id="1631249"/>
    <lineage>
        <taxon>Bacteria</taxon>
        <taxon>Pseudomonadati</taxon>
        <taxon>Pseudomonadota</taxon>
        <taxon>Alphaproteobacteria</taxon>
        <taxon>Hyphomicrobiales</taxon>
        <taxon>Phyllobacteriaceae</taxon>
        <taxon>Mesorhizobium</taxon>
    </lineage>
</organism>
<dbReference type="InterPro" id="IPR011275">
    <property type="entry name" value="Malate_DH_type3"/>
</dbReference>
<feature type="active site" description="Proton acceptor" evidence="5 6">
    <location>
        <position position="176"/>
    </location>
</feature>
<accession>A0A1R3VCW7</accession>
<dbReference type="EC" id="1.1.1.37" evidence="5"/>
<evidence type="ECO:0000256" key="4">
    <source>
        <dbReference type="ARBA" id="ARBA00023027"/>
    </source>
</evidence>
<keyword evidence="12" id="KW-1185">Reference proteome</keyword>
<dbReference type="InterPro" id="IPR022383">
    <property type="entry name" value="Lactate/malate_DH_C"/>
</dbReference>
<reference evidence="12" key="1">
    <citation type="submission" date="2017-01" db="EMBL/GenBank/DDBJ databases">
        <authorList>
            <person name="Brunel B."/>
        </authorList>
    </citation>
    <scope>NUCLEOTIDE SEQUENCE [LARGE SCALE GENOMIC DNA]</scope>
</reference>
<keyword evidence="4 5" id="KW-0520">NAD</keyword>
<feature type="binding site" evidence="5 7">
    <location>
        <position position="83"/>
    </location>
    <ligand>
        <name>substrate</name>
    </ligand>
</feature>
<dbReference type="AlphaFoldDB" id="A0A1R3VCW7"/>
<dbReference type="SUPFAM" id="SSF56327">
    <property type="entry name" value="LDH C-terminal domain-like"/>
    <property type="match status" value="1"/>
</dbReference>
<feature type="binding site" evidence="5 8">
    <location>
        <begin position="119"/>
        <end position="121"/>
    </location>
    <ligand>
        <name>NAD(+)</name>
        <dbReference type="ChEBI" id="CHEBI:57540"/>
    </ligand>
</feature>
<comment type="similarity">
    <text evidence="5">Belongs to the LDH/MDH superfamily. MDH type 3 family.</text>
</comment>
<dbReference type="InterPro" id="IPR001557">
    <property type="entry name" value="L-lactate/malate_DH"/>
</dbReference>
<dbReference type="InterPro" id="IPR015955">
    <property type="entry name" value="Lactate_DH/Glyco_Ohase_4_C"/>
</dbReference>
<dbReference type="FunFam" id="3.40.50.720:FF:000018">
    <property type="entry name" value="Malate dehydrogenase"/>
    <property type="match status" value="1"/>
</dbReference>
<feature type="binding site" evidence="5 7">
    <location>
        <position position="89"/>
    </location>
    <ligand>
        <name>substrate</name>
    </ligand>
</feature>
<dbReference type="PANTHER" id="PTHR43128:SF16">
    <property type="entry name" value="L-LACTATE DEHYDROGENASE"/>
    <property type="match status" value="1"/>
</dbReference>
<dbReference type="NCBIfam" id="TIGR01763">
    <property type="entry name" value="MalateDH_bact"/>
    <property type="match status" value="1"/>
</dbReference>